<dbReference type="EMBL" id="BCSZ01000035">
    <property type="protein sequence ID" value="GAT03685.1"/>
    <property type="molecule type" value="Genomic_DNA"/>
</dbReference>
<proteinExistence type="predicted"/>
<accession>A0A117IF82</accession>
<dbReference type="Proteomes" id="UP000069705">
    <property type="component" value="Unassembled WGS sequence"/>
</dbReference>
<reference evidence="3" key="2">
    <citation type="submission" date="2016-02" db="EMBL/GenBank/DDBJ databases">
        <title>Draft genome sequence of five rapidly growing Mycobacterium species.</title>
        <authorList>
            <person name="Katahira K."/>
            <person name="Gotou Y."/>
            <person name="Iida K."/>
            <person name="Ogura Y."/>
            <person name="Hayashi T."/>
        </authorList>
    </citation>
    <scope>NUCLEOTIDE SEQUENCE [LARGE SCALE GENOMIC DNA]</scope>
    <source>
        <strain evidence="3">JCM6368</strain>
    </source>
</reference>
<feature type="compositionally biased region" description="Polar residues" evidence="1">
    <location>
        <begin position="50"/>
        <end position="73"/>
    </location>
</feature>
<feature type="region of interest" description="Disordered" evidence="1">
    <location>
        <begin position="1"/>
        <end position="93"/>
    </location>
</feature>
<feature type="compositionally biased region" description="Polar residues" evidence="1">
    <location>
        <begin position="15"/>
        <end position="40"/>
    </location>
</feature>
<dbReference type="RefSeq" id="WP_061264277.1">
    <property type="nucleotide sequence ID" value="NZ_BCSZ01000035.1"/>
</dbReference>
<organism evidence="2 3">
    <name type="scientific">Mycolicibacterium fortuitum subsp. acetamidolyticum</name>
    <dbReference type="NCBI Taxonomy" id="144550"/>
    <lineage>
        <taxon>Bacteria</taxon>
        <taxon>Bacillati</taxon>
        <taxon>Actinomycetota</taxon>
        <taxon>Actinomycetes</taxon>
        <taxon>Mycobacteriales</taxon>
        <taxon>Mycobacteriaceae</taxon>
        <taxon>Mycolicibacterium</taxon>
    </lineage>
</organism>
<evidence type="ECO:0000313" key="2">
    <source>
        <dbReference type="EMBL" id="GAT03685.1"/>
    </source>
</evidence>
<protein>
    <submittedName>
        <fullName evidence="2">Uncharacterized protein</fullName>
    </submittedName>
</protein>
<evidence type="ECO:0000256" key="1">
    <source>
        <dbReference type="SAM" id="MobiDB-lite"/>
    </source>
</evidence>
<gene>
    <name evidence="2" type="ORF">RMCFA_3797</name>
</gene>
<reference evidence="2 3" key="1">
    <citation type="journal article" date="2016" name="Genome Announc.">
        <title>Draft Genome Sequences of Five Rapidly Growing Mycobacterium Species, M. thermoresistibile, M. fortuitum subsp. acetamidolyticum, M. canariasense, M. brisbanense, and M. novocastrense.</title>
        <authorList>
            <person name="Katahira K."/>
            <person name="Ogura Y."/>
            <person name="Gotoh Y."/>
            <person name="Hayashi T."/>
        </authorList>
    </citation>
    <scope>NUCLEOTIDE SEQUENCE [LARGE SCALE GENOMIC DNA]</scope>
    <source>
        <strain evidence="2 3">JCM6368</strain>
    </source>
</reference>
<dbReference type="AlphaFoldDB" id="A0A117IF82"/>
<evidence type="ECO:0000313" key="3">
    <source>
        <dbReference type="Proteomes" id="UP000069705"/>
    </source>
</evidence>
<comment type="caution">
    <text evidence="2">The sequence shown here is derived from an EMBL/GenBank/DDBJ whole genome shotgun (WGS) entry which is preliminary data.</text>
</comment>
<sequence length="93" mass="9073">MANELHVDAAGLRSAANSSTAVAAGLTSTATSNPTSSQPSAAGVAAMNAALTSAQSRQSQRITGQAGDLTTGSGRYDTTDSDGRDAISGTVSV</sequence>
<name>A0A117IF82_MYCFO</name>